<protein>
    <submittedName>
        <fullName evidence="1">Uncharacterized protein</fullName>
    </submittedName>
</protein>
<dbReference type="AlphaFoldDB" id="A0A077EFX2"/>
<evidence type="ECO:0000313" key="2">
    <source>
        <dbReference type="Proteomes" id="UP000028933"/>
    </source>
</evidence>
<proteinExistence type="predicted"/>
<dbReference type="Proteomes" id="UP000028933">
    <property type="component" value="Chromosome"/>
</dbReference>
<organism evidence="1 2">
    <name type="scientific">Elizabethkingia anophelis NUHP1</name>
    <dbReference type="NCBI Taxonomy" id="1338011"/>
    <lineage>
        <taxon>Bacteria</taxon>
        <taxon>Pseudomonadati</taxon>
        <taxon>Bacteroidota</taxon>
        <taxon>Flavobacteriia</taxon>
        <taxon>Flavobacteriales</taxon>
        <taxon>Weeksellaceae</taxon>
        <taxon>Elizabethkingia</taxon>
    </lineage>
</organism>
<reference evidence="1" key="1">
    <citation type="journal article" date="2013" name="Lancet">
        <title>First case of E anophelis outbreak in an intensive-care unit.</title>
        <authorList>
            <person name="Teo J."/>
            <person name="Tan S.Y."/>
            <person name="Tay M."/>
            <person name="Ding Y."/>
            <person name="Kjelleberg S."/>
            <person name="Givskov M."/>
            <person name="Lin R.T."/>
            <person name="Yang L."/>
        </authorList>
    </citation>
    <scope>NUCLEOTIDE SEQUENCE [LARGE SCALE GENOMIC DNA]</scope>
    <source>
        <strain evidence="1">NUHP1</strain>
    </source>
</reference>
<dbReference type="EMBL" id="CP007547">
    <property type="protein sequence ID" value="AIL46531.1"/>
    <property type="molecule type" value="Genomic_DNA"/>
</dbReference>
<dbReference type="KEGG" id="eao:BD94_2756"/>
<name>A0A077EFX2_9FLAO</name>
<sequence>MITMASAIVKADELPVKLVALLAKVSKKVLNFIADIDYSFNKYIVAIYLKLNA</sequence>
<dbReference type="HOGENOM" id="CLU_3061130_0_0_10"/>
<accession>A0A077EFX2</accession>
<evidence type="ECO:0000313" key="1">
    <source>
        <dbReference type="EMBL" id="AIL46531.1"/>
    </source>
</evidence>
<gene>
    <name evidence="1" type="ORF">BD94_2756</name>
</gene>
<dbReference type="STRING" id="1338011.BD94_2756"/>
<reference evidence="1" key="2">
    <citation type="journal article" date="2015" name="Genome Biol. Evol.">
        <title>Complete Genome Sequence and Transcriptomic Analysis of the Novel Pathogen Elizabethkingia anophelis in Response to Oxidative Stress.</title>
        <authorList>
            <person name="Li Y."/>
            <person name="Liu Y."/>
            <person name="Chew S.C."/>
            <person name="Tay M."/>
            <person name="Salido M.M."/>
            <person name="Teo J."/>
            <person name="Lauro F.M."/>
            <person name="Givskov M."/>
            <person name="Yang L."/>
        </authorList>
    </citation>
    <scope>NUCLEOTIDE SEQUENCE</scope>
    <source>
        <strain evidence="1">NUHP1</strain>
    </source>
</reference>